<comment type="catalytic activity">
    <reaction evidence="17">
        <text>ATP + H2O = ADP + phosphate + H(+)</text>
        <dbReference type="Rhea" id="RHEA:13065"/>
        <dbReference type="ChEBI" id="CHEBI:15377"/>
        <dbReference type="ChEBI" id="CHEBI:15378"/>
        <dbReference type="ChEBI" id="CHEBI:30616"/>
        <dbReference type="ChEBI" id="CHEBI:43474"/>
        <dbReference type="ChEBI" id="CHEBI:456216"/>
    </reaction>
</comment>
<dbReference type="Pfam" id="PF13476">
    <property type="entry name" value="AAA_23"/>
    <property type="match status" value="1"/>
</dbReference>
<feature type="coiled-coil region" evidence="19">
    <location>
        <begin position="1044"/>
        <end position="1123"/>
    </location>
</feature>
<dbReference type="GO" id="GO:0030870">
    <property type="term" value="C:Mre11 complex"/>
    <property type="evidence" value="ECO:0007669"/>
    <property type="project" value="InterPro"/>
</dbReference>
<proteinExistence type="inferred from homology"/>
<dbReference type="SUPFAM" id="SSF52540">
    <property type="entry name" value="P-loop containing nucleoside triphosphate hydrolases"/>
    <property type="match status" value="1"/>
</dbReference>
<feature type="coiled-coil region" evidence="19">
    <location>
        <begin position="843"/>
        <end position="912"/>
    </location>
</feature>
<evidence type="ECO:0000256" key="18">
    <source>
        <dbReference type="PROSITE-ProRule" id="PRU00471"/>
    </source>
</evidence>
<keyword evidence="12" id="KW-0460">Magnesium</keyword>
<evidence type="ECO:0000313" key="21">
    <source>
        <dbReference type="EMBL" id="CDS40165.1"/>
    </source>
</evidence>
<evidence type="ECO:0000256" key="6">
    <source>
        <dbReference type="ARBA" id="ARBA00022723"/>
    </source>
</evidence>
<feature type="domain" description="Zinc-hook" evidence="20">
    <location>
        <begin position="656"/>
        <end position="753"/>
    </location>
</feature>
<dbReference type="GO" id="GO:0070192">
    <property type="term" value="P:chromosome organization involved in meiotic cell cycle"/>
    <property type="evidence" value="ECO:0007669"/>
    <property type="project" value="TreeGrafter"/>
</dbReference>
<accession>A0A068YA67</accession>
<dbReference type="eggNOG" id="KOG0962">
    <property type="taxonomic scope" value="Eukaryota"/>
</dbReference>
<evidence type="ECO:0000256" key="12">
    <source>
        <dbReference type="ARBA" id="ARBA00022842"/>
    </source>
</evidence>
<dbReference type="GO" id="GO:0043047">
    <property type="term" value="F:single-stranded telomeric DNA binding"/>
    <property type="evidence" value="ECO:0007669"/>
    <property type="project" value="TreeGrafter"/>
</dbReference>
<dbReference type="GO" id="GO:0006302">
    <property type="term" value="P:double-strand break repair"/>
    <property type="evidence" value="ECO:0007669"/>
    <property type="project" value="InterPro"/>
</dbReference>
<evidence type="ECO:0000256" key="17">
    <source>
        <dbReference type="ARBA" id="ARBA00049360"/>
    </source>
</evidence>
<keyword evidence="15" id="KW-0539">Nucleus</keyword>
<feature type="binding site" evidence="18">
    <location>
        <position position="703"/>
    </location>
    <ligand>
        <name>Zn(2+)</name>
        <dbReference type="ChEBI" id="CHEBI:29105"/>
    </ligand>
</feature>
<dbReference type="OrthoDB" id="18797at2759"/>
<keyword evidence="5" id="KW-0158">Chromosome</keyword>
<keyword evidence="7" id="KW-0547">Nucleotide-binding</keyword>
<evidence type="ECO:0000259" key="20">
    <source>
        <dbReference type="PROSITE" id="PS51131"/>
    </source>
</evidence>
<evidence type="ECO:0000256" key="2">
    <source>
        <dbReference type="ARBA" id="ARBA00004123"/>
    </source>
</evidence>
<comment type="cofactor">
    <cofactor evidence="1">
        <name>Zn(2+)</name>
        <dbReference type="ChEBI" id="CHEBI:29105"/>
    </cofactor>
</comment>
<evidence type="ECO:0000256" key="16">
    <source>
        <dbReference type="ARBA" id="ARBA00023254"/>
    </source>
</evidence>
<evidence type="ECO:0000256" key="11">
    <source>
        <dbReference type="ARBA" id="ARBA00022840"/>
    </source>
</evidence>
<dbReference type="PANTHER" id="PTHR18867:SF12">
    <property type="entry name" value="DNA REPAIR PROTEIN RAD50"/>
    <property type="match status" value="1"/>
</dbReference>
<dbReference type="PROSITE" id="PS51131">
    <property type="entry name" value="ZN_HOOK"/>
    <property type="match status" value="1"/>
</dbReference>
<evidence type="ECO:0000313" key="22">
    <source>
        <dbReference type="Proteomes" id="UP000017246"/>
    </source>
</evidence>
<feature type="coiled-coil region" evidence="19">
    <location>
        <begin position="397"/>
        <end position="538"/>
    </location>
</feature>
<comment type="similarity">
    <text evidence="4">Belongs to the SMC family. RAD50 subfamily.</text>
</comment>
<keyword evidence="16" id="KW-0469">Meiosis</keyword>
<dbReference type="GO" id="GO:0007004">
    <property type="term" value="P:telomere maintenance via telomerase"/>
    <property type="evidence" value="ECO:0007669"/>
    <property type="project" value="TreeGrafter"/>
</dbReference>
<keyword evidence="22" id="KW-1185">Reference proteome</keyword>
<dbReference type="OMA" id="FSDYYYR"/>
<dbReference type="GO" id="GO:0005524">
    <property type="term" value="F:ATP binding"/>
    <property type="evidence" value="ECO:0007669"/>
    <property type="project" value="UniProtKB-KW"/>
</dbReference>
<comment type="subcellular location">
    <subcellularLocation>
        <location evidence="3">Chromosome</location>
    </subcellularLocation>
    <subcellularLocation>
        <location evidence="2">Nucleus</location>
    </subcellularLocation>
</comment>
<dbReference type="GO" id="GO:0000794">
    <property type="term" value="C:condensed nuclear chromosome"/>
    <property type="evidence" value="ECO:0007669"/>
    <property type="project" value="TreeGrafter"/>
</dbReference>
<evidence type="ECO:0000256" key="1">
    <source>
        <dbReference type="ARBA" id="ARBA00001947"/>
    </source>
</evidence>
<keyword evidence="11" id="KW-0067">ATP-binding</keyword>
<name>A0A068YA67_ECHMU</name>
<evidence type="ECO:0000256" key="3">
    <source>
        <dbReference type="ARBA" id="ARBA00004286"/>
    </source>
</evidence>
<dbReference type="GO" id="GO:0000722">
    <property type="term" value="P:telomere maintenance via recombination"/>
    <property type="evidence" value="ECO:0007669"/>
    <property type="project" value="TreeGrafter"/>
</dbReference>
<dbReference type="EMBL" id="LN902841">
    <property type="protein sequence ID" value="CDS40165.1"/>
    <property type="molecule type" value="Genomic_DNA"/>
</dbReference>
<keyword evidence="10 18" id="KW-0862">Zinc</keyword>
<dbReference type="InterPro" id="IPR038729">
    <property type="entry name" value="Rad50/SbcC_AAA"/>
</dbReference>
<dbReference type="InterPro" id="IPR027417">
    <property type="entry name" value="P-loop_NTPase"/>
</dbReference>
<reference evidence="21" key="1">
    <citation type="journal article" date="2013" name="Nature">
        <title>The genomes of four tapeworm species reveal adaptations to parasitism.</title>
        <authorList>
            <person name="Tsai I.J."/>
            <person name="Zarowiecki M."/>
            <person name="Holroyd N."/>
            <person name="Garciarrubio A."/>
            <person name="Sanchez-Flores A."/>
            <person name="Brooks K.L."/>
            <person name="Tracey A."/>
            <person name="Bobes R.J."/>
            <person name="Fragoso G."/>
            <person name="Sciutto E."/>
            <person name="Aslett M."/>
            <person name="Beasley H."/>
            <person name="Bennett H.M."/>
            <person name="Cai J."/>
            <person name="Camicia F."/>
            <person name="Clark R."/>
            <person name="Cucher M."/>
            <person name="De Silva N."/>
            <person name="Day T.A."/>
            <person name="Deplazes P."/>
            <person name="Estrada K."/>
            <person name="Fernandez C."/>
            <person name="Holland P.W."/>
            <person name="Hou J."/>
            <person name="Hu S."/>
            <person name="Huckvale T."/>
            <person name="Hung S.S."/>
            <person name="Kamenetzky L."/>
            <person name="Keane J.A."/>
            <person name="Kiss F."/>
            <person name="Koziol U."/>
            <person name="Lambert O."/>
            <person name="Liu K."/>
            <person name="Luo X."/>
            <person name="Luo Y."/>
            <person name="Macchiaroli N."/>
            <person name="Nichol S."/>
            <person name="Paps J."/>
            <person name="Parkinson J."/>
            <person name="Pouchkina-Stantcheva N."/>
            <person name="Riddiford N."/>
            <person name="Rosenzvit M."/>
            <person name="Salinas G."/>
            <person name="Wasmuth J.D."/>
            <person name="Zamanian M."/>
            <person name="Zheng Y."/>
            <person name="Cai X."/>
            <person name="Soberon X."/>
            <person name="Olson P.D."/>
            <person name="Laclette J.P."/>
            <person name="Brehm K."/>
            <person name="Berriman M."/>
            <person name="Garciarrubio A."/>
            <person name="Bobes R.J."/>
            <person name="Fragoso G."/>
            <person name="Sanchez-Flores A."/>
            <person name="Estrada K."/>
            <person name="Cevallos M.A."/>
            <person name="Morett E."/>
            <person name="Gonzalez V."/>
            <person name="Portillo T."/>
            <person name="Ochoa-Leyva A."/>
            <person name="Jose M.V."/>
            <person name="Sciutto E."/>
            <person name="Landa A."/>
            <person name="Jimenez L."/>
            <person name="Valdes V."/>
            <person name="Carrero J.C."/>
            <person name="Larralde C."/>
            <person name="Morales-Montor J."/>
            <person name="Limon-Lason J."/>
            <person name="Soberon X."/>
            <person name="Laclette J.P."/>
        </authorList>
    </citation>
    <scope>NUCLEOTIDE SEQUENCE [LARGE SCALE GENOMIC DNA]</scope>
</reference>
<dbReference type="Gene3D" id="3.40.50.300">
    <property type="entry name" value="P-loop containing nucleotide triphosphate hydrolases"/>
    <property type="match status" value="2"/>
</dbReference>
<dbReference type="InterPro" id="IPR004584">
    <property type="entry name" value="Rad50_eukaryotes"/>
</dbReference>
<evidence type="ECO:0000256" key="9">
    <source>
        <dbReference type="ARBA" id="ARBA00022801"/>
    </source>
</evidence>
<evidence type="ECO:0000256" key="13">
    <source>
        <dbReference type="ARBA" id="ARBA00023054"/>
    </source>
</evidence>
<reference evidence="21" key="2">
    <citation type="submission" date="2015-11" db="EMBL/GenBank/DDBJ databases">
        <authorList>
            <person name="Zhang Y."/>
            <person name="Guo Z."/>
        </authorList>
    </citation>
    <scope>NUCLEOTIDE SEQUENCE</scope>
</reference>
<dbReference type="NCBIfam" id="TIGR00606">
    <property type="entry name" value="rad50"/>
    <property type="match status" value="1"/>
</dbReference>
<evidence type="ECO:0000256" key="14">
    <source>
        <dbReference type="ARBA" id="ARBA00023204"/>
    </source>
</evidence>
<protein>
    <submittedName>
        <fullName evidence="21">Dna repair protein rad50</fullName>
    </submittedName>
</protein>
<keyword evidence="8" id="KW-0227">DNA damage</keyword>
<dbReference type="InterPro" id="IPR013134">
    <property type="entry name" value="Zn_hook_RAD50"/>
</dbReference>
<sequence>MSLLEEVCIQGIRSFGPENPQRIKFSTPVTLILGPNGTGKTTIIECLRYAVTGELPPGSKTGASFIHDPKLAHSAEVKAKVALKLRDVKNCPLVVARSLVATQRGTAKQPSLKTLDGTIKRLSPTGDVVSHSYRCGEIDREMLTSLGACKAVFDNVIFCHQEESNWPLHEAKAVKERFDDLFASSRYVKALDAIRKSRLEEETNVKIYRGELKHLSRSKEEAIQIKCQRIDTKRALDEQKKILSKVDEELNPVNTQLTLYRKKYKELVQYQADARACAVEKTRLEAILRDLTEQITSEFEGTDEELKDAIEQADERLDEKHLSFAAAERDLRQLQTSIHTNEKNRSDLIVQRTQLDVEVKRQEEALKRRNEILGELCVKFNIHEVTKKLSNTDNMANADVETVRKYLEAALQRAESQMETTKLSVESDSRRAQKVIDEARSALVRVEQSIASQESALADNAKEMAEVELKLRQAKSAGGELERINNKLAKAVETRELLNSSRDEAQIRKSIEGTQAELSSCESQITNLDNQIVEAQKSAMANHERSMLESSKKAAIETAKKIRNRSLDLLEQIFTGELIPPVCVDGGQASNSLTKAFNKRFDELARSSKATQQNLNMLHRDLSKMETAMSFQRKQLHEKEDTLRVMEERLISACGSVDLERKLDTLMSRKKQLERDCEIEEGGLHLWKKFRDRLVNESVCPLCHRGFENEQDHQDLEEEIEKRIATMPRDLDTKRKELQEMIVQYETLIQLKPEINKFAKLRGTELPELKAEVQTTQSSLEKLQNEIANETSKLEVIQADESVARSLQGDMAVIEKTEKEIANLNRSLSSLRPVDENTTLRPVAELQEERDSLRAKCKLLSTAINDYRKKLDQDLAKRQKATDEENELRSALLKLEKEFQAVTSLNTELERLTSARTRITGKLEDLSGQLPICKAALLAAENAKQRVTKEGSDKMAIASAEWQEWQDRSRQVKEACDTAVLKVDYAESPRDHLKRVTAELAELDATSEALKSAVVTTSKRVEDLRTEIANHKVVQRELGDCVRLRETRGHLSLLNERVQDIQRQMDVCQSGISESVDLEDHINNLSNEEESLRSQKQAINDKVMQLQTELQMLERSLAEKYADAEAEYIKKMYELRTTEMVATDLQRYYKALDGAIIAYHAEKMNEVNQIIRELWRTTYRGNDIDHIKICSEEESPTANANASSTRRTYKYRVVMVKADSSTVMTGGGKQARLASTETQLDMRGRCSAGQKVLASLVIRLALAEVFCLQCGVLALDEPTTNLDRENIESLAYALTEIIKTRSSQRNFQLIIITHDEDFIELLGRAGCAGHLQRLVRNLEGLSEVQKVRMEDQFLEVT</sequence>
<feature type="binding site" evidence="18">
    <location>
        <position position="700"/>
    </location>
    <ligand>
        <name>Zn(2+)</name>
        <dbReference type="ChEBI" id="CHEBI:29105"/>
    </ligand>
</feature>
<dbReference type="GO" id="GO:0046872">
    <property type="term" value="F:metal ion binding"/>
    <property type="evidence" value="ECO:0007669"/>
    <property type="project" value="UniProtKB-UniRule"/>
</dbReference>
<evidence type="ECO:0000256" key="7">
    <source>
        <dbReference type="ARBA" id="ARBA00022741"/>
    </source>
</evidence>
<organism evidence="21 22">
    <name type="scientific">Echinococcus multilocularis</name>
    <name type="common">Fox tapeworm</name>
    <dbReference type="NCBI Taxonomy" id="6211"/>
    <lineage>
        <taxon>Eukaryota</taxon>
        <taxon>Metazoa</taxon>
        <taxon>Spiralia</taxon>
        <taxon>Lophotrochozoa</taxon>
        <taxon>Platyhelminthes</taxon>
        <taxon>Cestoda</taxon>
        <taxon>Eucestoda</taxon>
        <taxon>Cyclophyllidea</taxon>
        <taxon>Taeniidae</taxon>
        <taxon>Echinococcus</taxon>
    </lineage>
</organism>
<keyword evidence="14" id="KW-0234">DNA repair</keyword>
<keyword evidence="6 18" id="KW-0479">Metal-binding</keyword>
<feature type="coiled-coil region" evidence="19">
    <location>
        <begin position="629"/>
        <end position="676"/>
    </location>
</feature>
<dbReference type="GO" id="GO:0003691">
    <property type="term" value="F:double-stranded telomeric DNA binding"/>
    <property type="evidence" value="ECO:0007669"/>
    <property type="project" value="TreeGrafter"/>
</dbReference>
<evidence type="ECO:0000256" key="5">
    <source>
        <dbReference type="ARBA" id="ARBA00022454"/>
    </source>
</evidence>
<evidence type="ECO:0000256" key="15">
    <source>
        <dbReference type="ARBA" id="ARBA00023242"/>
    </source>
</evidence>
<evidence type="ECO:0000256" key="4">
    <source>
        <dbReference type="ARBA" id="ARBA00009439"/>
    </source>
</evidence>
<dbReference type="Proteomes" id="UP000017246">
    <property type="component" value="Unassembled WGS sequence"/>
</dbReference>
<evidence type="ECO:0000256" key="19">
    <source>
        <dbReference type="SAM" id="Coils"/>
    </source>
</evidence>
<dbReference type="STRING" id="6211.A0A068YA67"/>
<keyword evidence="9" id="KW-0378">Hydrolase</keyword>
<dbReference type="GO" id="GO:0016887">
    <property type="term" value="F:ATP hydrolysis activity"/>
    <property type="evidence" value="ECO:0007669"/>
    <property type="project" value="InterPro"/>
</dbReference>
<dbReference type="PANTHER" id="PTHR18867">
    <property type="entry name" value="RAD50"/>
    <property type="match status" value="1"/>
</dbReference>
<evidence type="ECO:0000256" key="10">
    <source>
        <dbReference type="ARBA" id="ARBA00022833"/>
    </source>
</evidence>
<gene>
    <name evidence="21" type="ORF">EmuJ_000773300</name>
</gene>
<keyword evidence="13 19" id="KW-0175">Coiled coil</keyword>
<dbReference type="GO" id="GO:0051880">
    <property type="term" value="F:G-quadruplex DNA binding"/>
    <property type="evidence" value="ECO:0007669"/>
    <property type="project" value="TreeGrafter"/>
</dbReference>
<feature type="coiled-coil region" evidence="19">
    <location>
        <begin position="766"/>
        <end position="800"/>
    </location>
</feature>
<evidence type="ECO:0000256" key="8">
    <source>
        <dbReference type="ARBA" id="ARBA00022763"/>
    </source>
</evidence>